<keyword evidence="3 8" id="KW-0812">Transmembrane</keyword>
<keyword evidence="7 10" id="KW-0407">Ion channel</keyword>
<dbReference type="InterPro" id="IPR028325">
    <property type="entry name" value="VG_K_chnl"/>
</dbReference>
<evidence type="ECO:0000313" key="10">
    <source>
        <dbReference type="EMBL" id="RJK94345.1"/>
    </source>
</evidence>
<keyword evidence="11" id="KW-1185">Reference proteome</keyword>
<feature type="transmembrane region" description="Helical" evidence="8">
    <location>
        <begin position="49"/>
        <end position="70"/>
    </location>
</feature>
<dbReference type="GO" id="GO:0008076">
    <property type="term" value="C:voltage-gated potassium channel complex"/>
    <property type="evidence" value="ECO:0007669"/>
    <property type="project" value="InterPro"/>
</dbReference>
<evidence type="ECO:0000313" key="11">
    <source>
        <dbReference type="Proteomes" id="UP000265614"/>
    </source>
</evidence>
<accession>A0A3A3YUG6</accession>
<dbReference type="Pfam" id="PF07885">
    <property type="entry name" value="Ion_trans_2"/>
    <property type="match status" value="1"/>
</dbReference>
<evidence type="ECO:0000256" key="6">
    <source>
        <dbReference type="ARBA" id="ARBA00023136"/>
    </source>
</evidence>
<dbReference type="SUPFAM" id="SSF81324">
    <property type="entry name" value="Voltage-gated potassium channels"/>
    <property type="match status" value="1"/>
</dbReference>
<organism evidence="10 11">
    <name type="scientific">Vallicoccus soli</name>
    <dbReference type="NCBI Taxonomy" id="2339232"/>
    <lineage>
        <taxon>Bacteria</taxon>
        <taxon>Bacillati</taxon>
        <taxon>Actinomycetota</taxon>
        <taxon>Actinomycetes</taxon>
        <taxon>Motilibacterales</taxon>
        <taxon>Vallicoccaceae</taxon>
        <taxon>Vallicoccus</taxon>
    </lineage>
</organism>
<protein>
    <submittedName>
        <fullName evidence="10">Two pore domain potassium channel family protein</fullName>
    </submittedName>
</protein>
<keyword evidence="4 8" id="KW-1133">Transmembrane helix</keyword>
<evidence type="ECO:0000256" key="4">
    <source>
        <dbReference type="ARBA" id="ARBA00022989"/>
    </source>
</evidence>
<dbReference type="Gene3D" id="1.10.287.70">
    <property type="match status" value="1"/>
</dbReference>
<evidence type="ECO:0000256" key="3">
    <source>
        <dbReference type="ARBA" id="ARBA00022692"/>
    </source>
</evidence>
<sequence>MVADVLVCGWLYALLEGKGPVEGPWWGIVTGTTTGYGDFYPSTTAGRGVAAFLMVSMILLTACLTAQLTAHLIPDPNVFTHEEQEQIKAQLAAVEAKLDALLQQREGSGPPPG</sequence>
<dbReference type="GO" id="GO:0001508">
    <property type="term" value="P:action potential"/>
    <property type="evidence" value="ECO:0007669"/>
    <property type="project" value="TreeGrafter"/>
</dbReference>
<dbReference type="OrthoDB" id="9799090at2"/>
<dbReference type="InterPro" id="IPR013099">
    <property type="entry name" value="K_chnl_dom"/>
</dbReference>
<proteinExistence type="predicted"/>
<dbReference type="Proteomes" id="UP000265614">
    <property type="component" value="Unassembled WGS sequence"/>
</dbReference>
<gene>
    <name evidence="10" type="ORF">D5H78_14365</name>
</gene>
<keyword evidence="6 8" id="KW-0472">Membrane</keyword>
<dbReference type="PANTHER" id="PTHR11537:SF254">
    <property type="entry name" value="POTASSIUM VOLTAGE-GATED CHANNEL PROTEIN SHAB"/>
    <property type="match status" value="1"/>
</dbReference>
<evidence type="ECO:0000259" key="9">
    <source>
        <dbReference type="Pfam" id="PF07885"/>
    </source>
</evidence>
<dbReference type="EMBL" id="QZEZ01000007">
    <property type="protein sequence ID" value="RJK94345.1"/>
    <property type="molecule type" value="Genomic_DNA"/>
</dbReference>
<evidence type="ECO:0000256" key="8">
    <source>
        <dbReference type="SAM" id="Phobius"/>
    </source>
</evidence>
<dbReference type="AlphaFoldDB" id="A0A3A3YUG6"/>
<evidence type="ECO:0000256" key="2">
    <source>
        <dbReference type="ARBA" id="ARBA00022448"/>
    </source>
</evidence>
<keyword evidence="2" id="KW-0813">Transport</keyword>
<dbReference type="GO" id="GO:0005249">
    <property type="term" value="F:voltage-gated potassium channel activity"/>
    <property type="evidence" value="ECO:0007669"/>
    <property type="project" value="InterPro"/>
</dbReference>
<evidence type="ECO:0000256" key="1">
    <source>
        <dbReference type="ARBA" id="ARBA00004141"/>
    </source>
</evidence>
<feature type="domain" description="Potassium channel" evidence="9">
    <location>
        <begin position="4"/>
        <end position="69"/>
    </location>
</feature>
<keyword evidence="5" id="KW-0406">Ion transport</keyword>
<comment type="caution">
    <text evidence="10">The sequence shown here is derived from an EMBL/GenBank/DDBJ whole genome shotgun (WGS) entry which is preliminary data.</text>
</comment>
<name>A0A3A3YUG6_9ACTN</name>
<comment type="subcellular location">
    <subcellularLocation>
        <location evidence="1">Membrane</location>
        <topology evidence="1">Multi-pass membrane protein</topology>
    </subcellularLocation>
</comment>
<evidence type="ECO:0000256" key="5">
    <source>
        <dbReference type="ARBA" id="ARBA00023065"/>
    </source>
</evidence>
<dbReference type="PANTHER" id="PTHR11537">
    <property type="entry name" value="VOLTAGE-GATED POTASSIUM CHANNEL"/>
    <property type="match status" value="1"/>
</dbReference>
<evidence type="ECO:0000256" key="7">
    <source>
        <dbReference type="ARBA" id="ARBA00023303"/>
    </source>
</evidence>
<reference evidence="10 11" key="1">
    <citation type="submission" date="2018-09" db="EMBL/GenBank/DDBJ databases">
        <title>YIM 75000 draft genome.</title>
        <authorList>
            <person name="Tang S."/>
            <person name="Feng Y."/>
        </authorList>
    </citation>
    <scope>NUCLEOTIDE SEQUENCE [LARGE SCALE GENOMIC DNA]</scope>
    <source>
        <strain evidence="10 11">YIM 75000</strain>
    </source>
</reference>